<protein>
    <recommendedName>
        <fullName evidence="4">DUF3899 domain-containing protein</fullName>
    </recommendedName>
</protein>
<feature type="transmembrane region" description="Helical" evidence="1">
    <location>
        <begin position="25"/>
        <end position="46"/>
    </location>
</feature>
<evidence type="ECO:0008006" key="4">
    <source>
        <dbReference type="Google" id="ProtNLM"/>
    </source>
</evidence>
<feature type="transmembrane region" description="Helical" evidence="1">
    <location>
        <begin position="90"/>
        <end position="111"/>
    </location>
</feature>
<sequence>MIVVITNPSWLSMLPGVDIPVNQSGLGAIGTFIFIIIYFALLAITTNKIGQYYNKKQDRKVYNIGSKSVDENDLTINFDYIIQTKTFNKLIGVIIGIILFLAVVYLLTPLFV</sequence>
<name>A0A1V6N5D4_METAZ</name>
<evidence type="ECO:0000313" key="2">
    <source>
        <dbReference type="EMBL" id="OQD59865.1"/>
    </source>
</evidence>
<reference evidence="2 3" key="1">
    <citation type="submission" date="2014-12" db="EMBL/GenBank/DDBJ databases">
        <title>Genome sequence of Methanobrevibacter arboriphilicus DH1, DSM1125.</title>
        <authorList>
            <person name="Poehlein A."/>
            <person name="Thauer R.K."/>
            <person name="Seedorf H."/>
            <person name="Daniel R."/>
        </authorList>
    </citation>
    <scope>NUCLEOTIDE SEQUENCE [LARGE SCALE GENOMIC DNA]</scope>
    <source>
        <strain evidence="2 3">DH1</strain>
    </source>
</reference>
<dbReference type="AlphaFoldDB" id="A0A1V6N5D4"/>
<accession>A0A1V6N5D4</accession>
<dbReference type="RefSeq" id="WP_143746089.1">
    <property type="nucleotide sequence ID" value="NZ_JXMW01000001.1"/>
</dbReference>
<keyword evidence="1" id="KW-0472">Membrane</keyword>
<dbReference type="EMBL" id="JXMW01000001">
    <property type="protein sequence ID" value="OQD59865.1"/>
    <property type="molecule type" value="Genomic_DNA"/>
</dbReference>
<evidence type="ECO:0000256" key="1">
    <source>
        <dbReference type="SAM" id="Phobius"/>
    </source>
</evidence>
<organism evidence="2 3">
    <name type="scientific">Methanobrevibacter arboriphilus JCM 13429 = DSM 1125</name>
    <dbReference type="NCBI Taxonomy" id="1300164"/>
    <lineage>
        <taxon>Archaea</taxon>
        <taxon>Methanobacteriati</taxon>
        <taxon>Methanobacteriota</taxon>
        <taxon>Methanomada group</taxon>
        <taxon>Methanobacteria</taxon>
        <taxon>Methanobacteriales</taxon>
        <taxon>Methanobacteriaceae</taxon>
        <taxon>Methanobrevibacter</taxon>
    </lineage>
</organism>
<keyword evidence="1" id="KW-0812">Transmembrane</keyword>
<gene>
    <name evidence="2" type="ORF">MBBAR_1c02750</name>
</gene>
<evidence type="ECO:0000313" key="3">
    <source>
        <dbReference type="Proteomes" id="UP000191661"/>
    </source>
</evidence>
<proteinExistence type="predicted"/>
<dbReference type="Proteomes" id="UP000191661">
    <property type="component" value="Unassembled WGS sequence"/>
</dbReference>
<keyword evidence="3" id="KW-1185">Reference proteome</keyword>
<comment type="caution">
    <text evidence="2">The sequence shown here is derived from an EMBL/GenBank/DDBJ whole genome shotgun (WGS) entry which is preliminary data.</text>
</comment>
<keyword evidence="1" id="KW-1133">Transmembrane helix</keyword>